<accession>A0A2I1K2C7</accession>
<proteinExistence type="predicted"/>
<reference evidence="1 2" key="1">
    <citation type="submission" date="2017-12" db="EMBL/GenBank/DDBJ databases">
        <title>Phylogenetic diversity of female urinary microbiome.</title>
        <authorList>
            <person name="Thomas-White K."/>
            <person name="Wolfe A.J."/>
        </authorList>
    </citation>
    <scope>NUCLEOTIDE SEQUENCE [LARGE SCALE GENOMIC DNA]</scope>
    <source>
        <strain evidence="1 2">UMB0898</strain>
    </source>
</reference>
<gene>
    <name evidence="1" type="ORF">CYJ57_03000</name>
</gene>
<evidence type="ECO:0000313" key="2">
    <source>
        <dbReference type="Proteomes" id="UP000234384"/>
    </source>
</evidence>
<comment type="caution">
    <text evidence="1">The sequence shown here is derived from an EMBL/GenBank/DDBJ whole genome shotgun (WGS) entry which is preliminary data.</text>
</comment>
<protein>
    <submittedName>
        <fullName evidence="1">Uncharacterized protein</fullName>
    </submittedName>
</protein>
<dbReference type="RefSeq" id="WP_101954012.1">
    <property type="nucleotide sequence ID" value="NZ_PKHE01000005.1"/>
</dbReference>
<evidence type="ECO:0000313" key="1">
    <source>
        <dbReference type="EMBL" id="PKY89692.1"/>
    </source>
</evidence>
<sequence length="119" mass="13521">MNYRIANPSYYKTATNMTEIQIICDSPYTVVTRDVVGDLTGQSKEKQIQAVLDQLAMEFDPTDKIKELDATFSQKISEMDAFIEKSKEEFGSIKTQYDLMNDTMLDAVEMLGSLVETKE</sequence>
<dbReference type="Proteomes" id="UP000234384">
    <property type="component" value="Unassembled WGS sequence"/>
</dbReference>
<organism evidence="1 2">
    <name type="scientific">Falseniella ignava</name>
    <dbReference type="NCBI Taxonomy" id="137730"/>
    <lineage>
        <taxon>Bacteria</taxon>
        <taxon>Bacillati</taxon>
        <taxon>Bacillota</taxon>
        <taxon>Bacilli</taxon>
        <taxon>Lactobacillales</taxon>
        <taxon>Aerococcaceae</taxon>
        <taxon>Falseniella</taxon>
    </lineage>
</organism>
<dbReference type="OrthoDB" id="2217596at2"/>
<dbReference type="EMBL" id="PKHE01000005">
    <property type="protein sequence ID" value="PKY89692.1"/>
    <property type="molecule type" value="Genomic_DNA"/>
</dbReference>
<dbReference type="AlphaFoldDB" id="A0A2I1K2C7"/>
<name>A0A2I1K2C7_9LACT</name>